<accession>A0A2S8F5R6</accession>
<comment type="caution">
    <text evidence="2">The sequence shown here is derived from an EMBL/GenBank/DDBJ whole genome shotgun (WGS) entry which is preliminary data.</text>
</comment>
<name>A0A2S8F5R6_9BACT</name>
<dbReference type="GO" id="GO:0000150">
    <property type="term" value="F:DNA strand exchange activity"/>
    <property type="evidence" value="ECO:0007669"/>
    <property type="project" value="InterPro"/>
</dbReference>
<protein>
    <recommendedName>
        <fullName evidence="1">Resolvase/invertase-type recombinase catalytic domain-containing protein</fullName>
    </recommendedName>
</protein>
<dbReference type="SUPFAM" id="SSF53041">
    <property type="entry name" value="Resolvase-like"/>
    <property type="match status" value="1"/>
</dbReference>
<evidence type="ECO:0000313" key="3">
    <source>
        <dbReference type="Proteomes" id="UP000240009"/>
    </source>
</evidence>
<dbReference type="InterPro" id="IPR006119">
    <property type="entry name" value="Resolv_N"/>
</dbReference>
<feature type="domain" description="Resolvase/invertase-type recombinase catalytic" evidence="1">
    <location>
        <begin position="23"/>
        <end position="158"/>
    </location>
</feature>
<evidence type="ECO:0000259" key="1">
    <source>
        <dbReference type="Pfam" id="PF00239"/>
    </source>
</evidence>
<gene>
    <name evidence="2" type="ORF">C5Y96_17160</name>
</gene>
<evidence type="ECO:0000313" key="2">
    <source>
        <dbReference type="EMBL" id="PQO27274.1"/>
    </source>
</evidence>
<proteinExistence type="predicted"/>
<dbReference type="InterPro" id="IPR036162">
    <property type="entry name" value="Resolvase-like_N_sf"/>
</dbReference>
<dbReference type="Gene3D" id="3.40.50.1390">
    <property type="entry name" value="Resolvase, N-terminal catalytic domain"/>
    <property type="match status" value="1"/>
</dbReference>
<reference evidence="2 3" key="1">
    <citation type="submission" date="2018-02" db="EMBL/GenBank/DDBJ databases">
        <title>Comparative genomes isolates from brazilian mangrove.</title>
        <authorList>
            <person name="Araujo J.E."/>
            <person name="Taketani R.G."/>
            <person name="Silva M.C.P."/>
            <person name="Loureco M.V."/>
            <person name="Andreote F.D."/>
        </authorList>
    </citation>
    <scope>NUCLEOTIDE SEQUENCE [LARGE SCALE GENOMIC DNA]</scope>
    <source>
        <strain evidence="2 3">HEX-2 MGV</strain>
    </source>
</reference>
<dbReference type="AlphaFoldDB" id="A0A2S8F5R6"/>
<sequence>MYIYPTPLIPRVPNGPLVTVAIGRVSKPKESEAKTQLDLQSSFAAVRNVLSGIYDGPLDLTELGEQSSGLIADRATALEAMDLISTGNVDLVIAEDLSKIFRNPRLQWIFVQDAVDVGTRVILFGDNLDTADPDWEIQMGMATLRHGLYIPDARRRVRRTATFSFHKGGHVQKIKYGFRKLSLDEAQSGEYGPVGLEMPQKPGPPL</sequence>
<dbReference type="GO" id="GO:0003677">
    <property type="term" value="F:DNA binding"/>
    <property type="evidence" value="ECO:0007669"/>
    <property type="project" value="InterPro"/>
</dbReference>
<dbReference type="Pfam" id="PF00239">
    <property type="entry name" value="Resolvase"/>
    <property type="match status" value="1"/>
</dbReference>
<dbReference type="EMBL" id="PUIA01000057">
    <property type="protein sequence ID" value="PQO27274.1"/>
    <property type="molecule type" value="Genomic_DNA"/>
</dbReference>
<organism evidence="2 3">
    <name type="scientific">Blastopirellula marina</name>
    <dbReference type="NCBI Taxonomy" id="124"/>
    <lineage>
        <taxon>Bacteria</taxon>
        <taxon>Pseudomonadati</taxon>
        <taxon>Planctomycetota</taxon>
        <taxon>Planctomycetia</taxon>
        <taxon>Pirellulales</taxon>
        <taxon>Pirellulaceae</taxon>
        <taxon>Blastopirellula</taxon>
    </lineage>
</organism>
<dbReference type="Proteomes" id="UP000240009">
    <property type="component" value="Unassembled WGS sequence"/>
</dbReference>